<proteinExistence type="predicted"/>
<dbReference type="Proteomes" id="UP000034350">
    <property type="component" value="Unassembled WGS sequence"/>
</dbReference>
<sequence length="315" mass="37866">MSKIFTFSDFVPHLNLLKDINNTGKKLSSRFSFSNCEKNFFNVVFPKKVVFFKNFDTSFYYCCDYLLKLKENENYQCIFEETYRDCTEIWDLYTKAKDFDFAKYKIIFYKFKSENLLNHLLYKICESPGSGSYPILIHILGYYNIFNNDELIFLTQDTYNKDKMQTKFFFQSFFTKEKLLKIYFMMTPENEEINNLLYTLIFKEAEKYFRNYKKDELRNIELFNDIQEFSNLYLGHDNMTLNNFYNILLENSQFITLSGEEIMTKLYESVALLTNLDVKYSVGHGIVYFEKKNAQEMFKELTIEDSKSYVESLNK</sequence>
<keyword evidence="2" id="KW-1185">Reference proteome</keyword>
<dbReference type="EMBL" id="JPQZ01000011">
    <property type="protein sequence ID" value="KKO75851.1"/>
    <property type="molecule type" value="Genomic_DNA"/>
</dbReference>
<protein>
    <submittedName>
        <fullName evidence="1">Uncharacterized protein</fullName>
    </submittedName>
</protein>
<evidence type="ECO:0000313" key="1">
    <source>
        <dbReference type="EMBL" id="KKO75851.1"/>
    </source>
</evidence>
<organism evidence="1 2">
    <name type="scientific">Vairimorpha ceranae</name>
    <dbReference type="NCBI Taxonomy" id="40302"/>
    <lineage>
        <taxon>Eukaryota</taxon>
        <taxon>Fungi</taxon>
        <taxon>Fungi incertae sedis</taxon>
        <taxon>Microsporidia</taxon>
        <taxon>Nosematidae</taxon>
        <taxon>Vairimorpha</taxon>
    </lineage>
</organism>
<reference evidence="1 2" key="1">
    <citation type="journal article" date="2015" name="Environ. Microbiol.">
        <title>Genome analyses suggest the presence of polyploidy and recent human-driven expansions in eight global populations of the honeybee pathogen Nosema ceranae.</title>
        <authorList>
            <person name="Pelin A."/>
            <person name="Selman M."/>
            <person name="Aris-Brosou S."/>
            <person name="Farinelli L."/>
            <person name="Corradi N."/>
        </authorList>
    </citation>
    <scope>NUCLEOTIDE SEQUENCE [LARGE SCALE GENOMIC DNA]</scope>
    <source>
        <strain evidence="1 2">PA08 1199</strain>
    </source>
</reference>
<accession>A0A0F9WES3</accession>
<comment type="caution">
    <text evidence="1">The sequence shown here is derived from an EMBL/GenBank/DDBJ whole genome shotgun (WGS) entry which is preliminary data.</text>
</comment>
<dbReference type="AlphaFoldDB" id="A0A0F9WES3"/>
<name>A0A0F9WES3_9MICR</name>
<dbReference type="VEuPathDB" id="MicrosporidiaDB:G9O61_00g005630"/>
<dbReference type="GeneID" id="36318681"/>
<evidence type="ECO:0000313" key="2">
    <source>
        <dbReference type="Proteomes" id="UP000034350"/>
    </source>
</evidence>
<dbReference type="VEuPathDB" id="MicrosporidiaDB:NCER_101829"/>
<dbReference type="RefSeq" id="XP_024331593.1">
    <property type="nucleotide sequence ID" value="XM_024473784.1"/>
</dbReference>
<dbReference type="VEuPathDB" id="MicrosporidiaDB:AAJ76_1100086952"/>
<gene>
    <name evidence="1" type="ORF">AAJ76_1100086952</name>
</gene>